<gene>
    <name evidence="3" type="ORF">L9F63_022773</name>
</gene>
<feature type="coiled-coil region" evidence="1">
    <location>
        <begin position="126"/>
        <end position="153"/>
    </location>
</feature>
<evidence type="ECO:0000256" key="2">
    <source>
        <dbReference type="SAM" id="MobiDB-lite"/>
    </source>
</evidence>
<organism evidence="3 4">
    <name type="scientific">Diploptera punctata</name>
    <name type="common">Pacific beetle cockroach</name>
    <dbReference type="NCBI Taxonomy" id="6984"/>
    <lineage>
        <taxon>Eukaryota</taxon>
        <taxon>Metazoa</taxon>
        <taxon>Ecdysozoa</taxon>
        <taxon>Arthropoda</taxon>
        <taxon>Hexapoda</taxon>
        <taxon>Insecta</taxon>
        <taxon>Pterygota</taxon>
        <taxon>Neoptera</taxon>
        <taxon>Polyneoptera</taxon>
        <taxon>Dictyoptera</taxon>
        <taxon>Blattodea</taxon>
        <taxon>Blaberoidea</taxon>
        <taxon>Blaberidae</taxon>
        <taxon>Diplopterinae</taxon>
        <taxon>Diploptera</taxon>
    </lineage>
</organism>
<name>A0AAD7ZM11_DIPPU</name>
<reference evidence="3" key="1">
    <citation type="journal article" date="2023" name="IScience">
        <title>Live-bearing cockroach genome reveals convergent evolutionary mechanisms linked to viviparity in insects and beyond.</title>
        <authorList>
            <person name="Fouks B."/>
            <person name="Harrison M.C."/>
            <person name="Mikhailova A.A."/>
            <person name="Marchal E."/>
            <person name="English S."/>
            <person name="Carruthers M."/>
            <person name="Jennings E.C."/>
            <person name="Chiamaka E.L."/>
            <person name="Frigard R.A."/>
            <person name="Pippel M."/>
            <person name="Attardo G.M."/>
            <person name="Benoit J.B."/>
            <person name="Bornberg-Bauer E."/>
            <person name="Tobe S.S."/>
        </authorList>
    </citation>
    <scope>NUCLEOTIDE SEQUENCE</scope>
    <source>
        <strain evidence="3">Stay&amp;Tobe</strain>
    </source>
</reference>
<evidence type="ECO:0000256" key="1">
    <source>
        <dbReference type="SAM" id="Coils"/>
    </source>
</evidence>
<feature type="non-terminal residue" evidence="3">
    <location>
        <position position="160"/>
    </location>
</feature>
<feature type="compositionally biased region" description="Polar residues" evidence="2">
    <location>
        <begin position="84"/>
        <end position="101"/>
    </location>
</feature>
<dbReference type="Proteomes" id="UP001233999">
    <property type="component" value="Unassembled WGS sequence"/>
</dbReference>
<comment type="caution">
    <text evidence="3">The sequence shown here is derived from an EMBL/GenBank/DDBJ whole genome shotgun (WGS) entry which is preliminary data.</text>
</comment>
<keyword evidence="1" id="KW-0175">Coiled coil</keyword>
<feature type="compositionally biased region" description="Polar residues" evidence="2">
    <location>
        <begin position="57"/>
        <end position="74"/>
    </location>
</feature>
<feature type="compositionally biased region" description="Polar residues" evidence="2">
    <location>
        <begin position="35"/>
        <end position="45"/>
    </location>
</feature>
<accession>A0AAD7ZM11</accession>
<evidence type="ECO:0000313" key="3">
    <source>
        <dbReference type="EMBL" id="KAJ9582877.1"/>
    </source>
</evidence>
<keyword evidence="4" id="KW-1185">Reference proteome</keyword>
<dbReference type="EMBL" id="JASPKZ010007724">
    <property type="protein sequence ID" value="KAJ9582877.1"/>
    <property type="molecule type" value="Genomic_DNA"/>
</dbReference>
<dbReference type="AlphaFoldDB" id="A0AAD7ZM11"/>
<sequence>SQVPEPGCGPSRHGRDVSEIFKQPSTSFKPKHPSGFSNKFSSSYPPSDGLTRKIPATCSQSETFPRQTRATPTQLHVYPRKCTSPKSSPPVASSTARQSTCDVREKTPAAAVLDTSRLASHGTTTASQCVENKQDLEEELTRLRLANEMLRDNLLSKNGE</sequence>
<proteinExistence type="predicted"/>
<evidence type="ECO:0000313" key="4">
    <source>
        <dbReference type="Proteomes" id="UP001233999"/>
    </source>
</evidence>
<feature type="non-terminal residue" evidence="3">
    <location>
        <position position="1"/>
    </location>
</feature>
<reference evidence="3" key="2">
    <citation type="submission" date="2023-05" db="EMBL/GenBank/DDBJ databases">
        <authorList>
            <person name="Fouks B."/>
        </authorList>
    </citation>
    <scope>NUCLEOTIDE SEQUENCE</scope>
    <source>
        <strain evidence="3">Stay&amp;Tobe</strain>
        <tissue evidence="3">Testes</tissue>
    </source>
</reference>
<protein>
    <submittedName>
        <fullName evidence="3">Uncharacterized protein</fullName>
    </submittedName>
</protein>
<feature type="region of interest" description="Disordered" evidence="2">
    <location>
        <begin position="1"/>
        <end position="105"/>
    </location>
</feature>